<organism evidence="4 5">
    <name type="scientific">Vulcanisaeta moutnovskia (strain 768-28)</name>
    <dbReference type="NCBI Taxonomy" id="985053"/>
    <lineage>
        <taxon>Archaea</taxon>
        <taxon>Thermoproteota</taxon>
        <taxon>Thermoprotei</taxon>
        <taxon>Thermoproteales</taxon>
        <taxon>Thermoproteaceae</taxon>
        <taxon>Vulcanisaeta</taxon>
    </lineage>
</organism>
<evidence type="ECO:0000256" key="2">
    <source>
        <dbReference type="ARBA" id="ARBA00023277"/>
    </source>
</evidence>
<comment type="similarity">
    <text evidence="1">Belongs to the glycosyl hydrolase 57 family.</text>
</comment>
<dbReference type="Gene3D" id="3.20.110.20">
    <property type="match status" value="1"/>
</dbReference>
<accession>F0QWY0</accession>
<dbReference type="GO" id="GO:0003824">
    <property type="term" value="F:catalytic activity"/>
    <property type="evidence" value="ECO:0007669"/>
    <property type="project" value="InterPro"/>
</dbReference>
<dbReference type="EMBL" id="CP002529">
    <property type="protein sequence ID" value="ADY01098.1"/>
    <property type="molecule type" value="Genomic_DNA"/>
</dbReference>
<dbReference type="OrthoDB" id="64936at2157"/>
<dbReference type="SUPFAM" id="SSF88713">
    <property type="entry name" value="Glycoside hydrolase/deacetylase"/>
    <property type="match status" value="1"/>
</dbReference>
<dbReference type="Pfam" id="PF03065">
    <property type="entry name" value="Glyco_hydro_57"/>
    <property type="match status" value="1"/>
</dbReference>
<dbReference type="InterPro" id="IPR052046">
    <property type="entry name" value="GH57_Enzymes"/>
</dbReference>
<reference evidence="4 5" key="1">
    <citation type="journal article" date="2011" name="J. Bacteriol.">
        <title>Complete genome sequence of 'Vulcanisaeta moutnovskia' strain 768-28, a novel member of the hyperthermophilic crenarchaeal genus vulcanisaeta.</title>
        <authorList>
            <person name="Gumerov V.M."/>
            <person name="Mardanov A.V."/>
            <person name="Beletsky A.V."/>
            <person name="Prokofeva M.I."/>
            <person name="Bonch-Osmolovskaya E.A."/>
            <person name="Ravin N.V."/>
            <person name="Skryabin K.G."/>
        </authorList>
    </citation>
    <scope>NUCLEOTIDE SEQUENCE [LARGE SCALE GENOMIC DNA]</scope>
    <source>
        <strain evidence="4 5">768-28</strain>
    </source>
</reference>
<sequence length="406" mass="46845">MVKKLILFLEMHQPRRLRHGVLNKLCDLRHYEVNESIINSLIFNDEVNREILNRVADKSYVPTLELIRDLSNEGFKAAISISGALIDQLLMWRPDIIDLLRELVKKGTIELVAEPYHHSLASFISGDLFLEELRDHVEITRSLFGQVPITFENTEFLYRNDWGALMERAGAAVVLTEGVDWVLGWRSPTYVYGAPNLKIRLLLRHYRLSDDIGFRFSNRSWDQWPLTADKYMAWIRATPGDFVLVGLDFETFGEHHWRESGIFDFLTWLPKEAHRADVDFAHPSSLVNEEPVDFLDIPSAISWADVEKDDSAWQGNELQRIALNHVASIGNLMKVHGLEKTWKYLLISDHYYYISMKHGPSGEVHSYFNPYNSAFTAFKTIEDVVVGITCALVNAGRNRGRYHEIK</sequence>
<proteinExistence type="inferred from homology"/>
<dbReference type="Proteomes" id="UP000007485">
    <property type="component" value="Chromosome"/>
</dbReference>
<gene>
    <name evidence="4" type="ordered locus">VMUT_0888</name>
</gene>
<dbReference type="InterPro" id="IPR011330">
    <property type="entry name" value="Glyco_hydro/deAcase_b/a-brl"/>
</dbReference>
<evidence type="ECO:0000256" key="1">
    <source>
        <dbReference type="ARBA" id="ARBA00006821"/>
    </source>
</evidence>
<feature type="domain" description="Glycoside hydrolase family 57 N-terminal" evidence="3">
    <location>
        <begin position="6"/>
        <end position="290"/>
    </location>
</feature>
<dbReference type="AlphaFoldDB" id="F0QWY0"/>
<evidence type="ECO:0000259" key="3">
    <source>
        <dbReference type="Pfam" id="PF03065"/>
    </source>
</evidence>
<evidence type="ECO:0000313" key="4">
    <source>
        <dbReference type="EMBL" id="ADY01098.1"/>
    </source>
</evidence>
<dbReference type="InterPro" id="IPR004300">
    <property type="entry name" value="Glyco_hydro_57_N"/>
</dbReference>
<dbReference type="PANTHER" id="PTHR36306:SF1">
    <property type="entry name" value="ALPHA-AMYLASE-RELATED"/>
    <property type="match status" value="1"/>
</dbReference>
<dbReference type="GO" id="GO:0005975">
    <property type="term" value="P:carbohydrate metabolic process"/>
    <property type="evidence" value="ECO:0007669"/>
    <property type="project" value="InterPro"/>
</dbReference>
<dbReference type="STRING" id="985053.VMUT_0888"/>
<name>F0QWY0_VULM7</name>
<evidence type="ECO:0000313" key="5">
    <source>
        <dbReference type="Proteomes" id="UP000007485"/>
    </source>
</evidence>
<keyword evidence="2" id="KW-0119">Carbohydrate metabolism</keyword>
<dbReference type="PANTHER" id="PTHR36306">
    <property type="entry name" value="ALPHA-AMYLASE-RELATED-RELATED"/>
    <property type="match status" value="1"/>
</dbReference>
<protein>
    <submittedName>
        <fullName evidence="4">Alpha-amylase</fullName>
    </submittedName>
</protein>
<dbReference type="eggNOG" id="arCOG03278">
    <property type="taxonomic scope" value="Archaea"/>
</dbReference>
<dbReference type="KEGG" id="vmo:VMUT_0888"/>
<dbReference type="HOGENOM" id="CLU_033691_0_0_2"/>
<dbReference type="CDD" id="cd10795">
    <property type="entry name" value="GH57N_MJA1_like"/>
    <property type="match status" value="1"/>
</dbReference>
<keyword evidence="5" id="KW-1185">Reference proteome</keyword>